<keyword evidence="5" id="KW-1185">Reference proteome</keyword>
<dbReference type="Pfam" id="PF00990">
    <property type="entry name" value="GGDEF"/>
    <property type="match status" value="1"/>
</dbReference>
<feature type="transmembrane region" description="Helical" evidence="1">
    <location>
        <begin position="230"/>
        <end position="248"/>
    </location>
</feature>
<dbReference type="RefSeq" id="WP_120194282.1">
    <property type="nucleotide sequence ID" value="NZ_RAPK01000011.1"/>
</dbReference>
<gene>
    <name evidence="4" type="ORF">ATL39_3153</name>
</gene>
<dbReference type="PANTHER" id="PTHR44757">
    <property type="entry name" value="DIGUANYLATE CYCLASE DGCP"/>
    <property type="match status" value="1"/>
</dbReference>
<dbReference type="Proteomes" id="UP000285120">
    <property type="component" value="Unassembled WGS sequence"/>
</dbReference>
<keyword evidence="1" id="KW-1133">Transmembrane helix</keyword>
<feature type="transmembrane region" description="Helical" evidence="1">
    <location>
        <begin position="74"/>
        <end position="96"/>
    </location>
</feature>
<feature type="domain" description="GGDEF" evidence="3">
    <location>
        <begin position="357"/>
        <end position="487"/>
    </location>
</feature>
<dbReference type="SMART" id="SM00052">
    <property type="entry name" value="EAL"/>
    <property type="match status" value="1"/>
</dbReference>
<feature type="transmembrane region" description="Helical" evidence="1">
    <location>
        <begin position="102"/>
        <end position="121"/>
    </location>
</feature>
<feature type="transmembrane region" description="Helical" evidence="1">
    <location>
        <begin position="9"/>
        <end position="26"/>
    </location>
</feature>
<dbReference type="PROSITE" id="PS50887">
    <property type="entry name" value="GGDEF"/>
    <property type="match status" value="1"/>
</dbReference>
<comment type="caution">
    <text evidence="4">The sequence shown here is derived from an EMBL/GenBank/DDBJ whole genome shotgun (WGS) entry which is preliminary data.</text>
</comment>
<accession>A0A419UX69</accession>
<dbReference type="CDD" id="cd01948">
    <property type="entry name" value="EAL"/>
    <property type="match status" value="1"/>
</dbReference>
<protein>
    <submittedName>
        <fullName evidence="4">Diguanylate cyclase (GGDEF)-like protein</fullName>
    </submittedName>
</protein>
<dbReference type="InterPro" id="IPR043128">
    <property type="entry name" value="Rev_trsase/Diguanyl_cyclase"/>
</dbReference>
<dbReference type="AlphaFoldDB" id="A0A419UX69"/>
<proteinExistence type="predicted"/>
<dbReference type="InterPro" id="IPR052155">
    <property type="entry name" value="Biofilm_reg_signaling"/>
</dbReference>
<dbReference type="InterPro" id="IPR029787">
    <property type="entry name" value="Nucleotide_cyclase"/>
</dbReference>
<dbReference type="Gene3D" id="3.20.20.450">
    <property type="entry name" value="EAL domain"/>
    <property type="match status" value="1"/>
</dbReference>
<dbReference type="Gene3D" id="3.30.70.270">
    <property type="match status" value="1"/>
</dbReference>
<dbReference type="EMBL" id="RAPK01000011">
    <property type="protein sequence ID" value="RKD69726.1"/>
    <property type="molecule type" value="Genomic_DNA"/>
</dbReference>
<feature type="transmembrane region" description="Helical" evidence="1">
    <location>
        <begin position="167"/>
        <end position="188"/>
    </location>
</feature>
<dbReference type="Pfam" id="PF00563">
    <property type="entry name" value="EAL"/>
    <property type="match status" value="1"/>
</dbReference>
<feature type="transmembrane region" description="Helical" evidence="1">
    <location>
        <begin position="268"/>
        <end position="287"/>
    </location>
</feature>
<keyword evidence="1" id="KW-0472">Membrane</keyword>
<dbReference type="SMART" id="SM00267">
    <property type="entry name" value="GGDEF"/>
    <property type="match status" value="1"/>
</dbReference>
<dbReference type="SUPFAM" id="SSF55073">
    <property type="entry name" value="Nucleotide cyclase"/>
    <property type="match status" value="1"/>
</dbReference>
<evidence type="ECO:0000259" key="3">
    <source>
        <dbReference type="PROSITE" id="PS50887"/>
    </source>
</evidence>
<feature type="transmembrane region" description="Helical" evidence="1">
    <location>
        <begin position="32"/>
        <end position="53"/>
    </location>
</feature>
<feature type="transmembrane region" description="Helical" evidence="1">
    <location>
        <begin position="293"/>
        <end position="311"/>
    </location>
</feature>
<evidence type="ECO:0000259" key="2">
    <source>
        <dbReference type="PROSITE" id="PS50883"/>
    </source>
</evidence>
<evidence type="ECO:0000256" key="1">
    <source>
        <dbReference type="SAM" id="Phobius"/>
    </source>
</evidence>
<feature type="domain" description="EAL" evidence="2">
    <location>
        <begin position="496"/>
        <end position="748"/>
    </location>
</feature>
<dbReference type="OrthoDB" id="9759607at2"/>
<name>A0A419UX69_9BACL</name>
<reference evidence="4 5" key="1">
    <citation type="submission" date="2018-09" db="EMBL/GenBank/DDBJ databases">
        <title>Genomic Encyclopedia of Archaeal and Bacterial Type Strains, Phase II (KMG-II): from individual species to whole genera.</title>
        <authorList>
            <person name="Goeker M."/>
        </authorList>
    </citation>
    <scope>NUCLEOTIDE SEQUENCE [LARGE SCALE GENOMIC DNA]</scope>
    <source>
        <strain evidence="4 5">DSM 17008</strain>
    </source>
</reference>
<dbReference type="PROSITE" id="PS50883">
    <property type="entry name" value="EAL"/>
    <property type="match status" value="1"/>
</dbReference>
<sequence length="752" mass="84225">MKINKKKNAIFIMLWVIGSALWVLLYKESDNIEAVGTSLFAVGGALWAFIQISRTINNSSGHRRVFWKWINRGIAANGAANGIWLAAALIGISAFPPSLADVLWLASYILFLCALLYQLFIVSREPVISIHMFNVSVFMIVSTAIIGHFFTALALELFDYSIINSVINLSFLLINSTLLFAAGYLVYLLKAKRDIAVVCILIAAFSFQSVGDFHAAYLEIVGVAVSPGNFNDVFWLAAIILLGVAATYEKIGLWEHNWMIRTDIKQPFILFPAAGITLLILFTFNSYEWRINILSVSIGIILLLFVGRNYIMNKKNSNLIQEYRHLAYYDSLTGIYNRTSFKINVDKAVAVARKEKTELSLLLFDIDRFKVINDSLGHHVGDEVLMETAYRLKNGLPYDIYRLGGDEFVIIVDDVRGNKALEAAAQVKKAFSKPYLIAGQRISITPSIGISCYPSTSRDSDSLLKSADAAMYAAKENGRNAFVFYDEKLHKKLSRKMIIESELRQGLIRHEFTLHYQPKINVQTLEVCGMEALLRWNNRKLGSVSPYEFIPIAEESGFIKLLGSWVMNEACRQAQTWKRNGIFQGTMAVNVSVHQIKYGDVLTMIREALEKSKLAPEQLEIEITESIMQDVDATSVIFDALRAHGVRVALDDFGTGYSSFHVLKTLPIDTIKIDKSFIDDLSGVKEQSLVKAIIDIGRHLQLEVVAEGVEEEVQLDALAAYECDTAQGYLFSKPLTVLEIEHFLSQHGSKAL</sequence>
<dbReference type="NCBIfam" id="TIGR00254">
    <property type="entry name" value="GGDEF"/>
    <property type="match status" value="1"/>
</dbReference>
<dbReference type="SUPFAM" id="SSF141868">
    <property type="entry name" value="EAL domain-like"/>
    <property type="match status" value="1"/>
</dbReference>
<organism evidence="4 5">
    <name type="scientific">Sinobaca qinghaiensis</name>
    <dbReference type="NCBI Taxonomy" id="342944"/>
    <lineage>
        <taxon>Bacteria</taxon>
        <taxon>Bacillati</taxon>
        <taxon>Bacillota</taxon>
        <taxon>Bacilli</taxon>
        <taxon>Bacillales</taxon>
        <taxon>Sporolactobacillaceae</taxon>
        <taxon>Sinobaca</taxon>
    </lineage>
</organism>
<dbReference type="PANTHER" id="PTHR44757:SF2">
    <property type="entry name" value="BIOFILM ARCHITECTURE MAINTENANCE PROTEIN MBAA"/>
    <property type="match status" value="1"/>
</dbReference>
<keyword evidence="1" id="KW-0812">Transmembrane</keyword>
<dbReference type="CDD" id="cd01949">
    <property type="entry name" value="GGDEF"/>
    <property type="match status" value="1"/>
</dbReference>
<evidence type="ECO:0000313" key="5">
    <source>
        <dbReference type="Proteomes" id="UP000285120"/>
    </source>
</evidence>
<dbReference type="FunFam" id="3.30.70.270:FF:000001">
    <property type="entry name" value="Diguanylate cyclase domain protein"/>
    <property type="match status" value="1"/>
</dbReference>
<evidence type="ECO:0000313" key="4">
    <source>
        <dbReference type="EMBL" id="RKD69726.1"/>
    </source>
</evidence>
<dbReference type="InterPro" id="IPR001633">
    <property type="entry name" value="EAL_dom"/>
</dbReference>
<feature type="transmembrane region" description="Helical" evidence="1">
    <location>
        <begin position="133"/>
        <end position="155"/>
    </location>
</feature>
<dbReference type="InterPro" id="IPR035919">
    <property type="entry name" value="EAL_sf"/>
</dbReference>
<feature type="transmembrane region" description="Helical" evidence="1">
    <location>
        <begin position="195"/>
        <end position="218"/>
    </location>
</feature>
<dbReference type="InterPro" id="IPR000160">
    <property type="entry name" value="GGDEF_dom"/>
</dbReference>